<feature type="transmembrane region" description="Helical" evidence="2">
    <location>
        <begin position="137"/>
        <end position="163"/>
    </location>
</feature>
<keyword evidence="1" id="KW-0175">Coiled coil</keyword>
<evidence type="ECO:0000256" key="1">
    <source>
        <dbReference type="SAM" id="Coils"/>
    </source>
</evidence>
<sequence length="308" mass="33163">MSELGPSEEYPDPLPANGGGIKSAAFIGDSGIMKTAKESALIMNISILTIIVFYVSVHLHSTELSNDMEDPQPTSVPFITPDSTGHVAAPQQEHDLVQIDVQGTSLELLSAAAEIKRLQQQVHQSKALSNMKLHWEILSAALGLQATSFAIHLLIYLTSIWLMCCSGEDADDVGCCLCCAGCSIMMYPAAGLFSIIGCGVMSTIDVPEFSYGYSFGLCLASGVYVMLQAILVCYCLCKASDDDDDFSASRQTPTTVATTGASGQLNLAYNHQEQHVAVVVTEREEQAMSNGVMILRKLRIMQIVRLGR</sequence>
<evidence type="ECO:0008006" key="5">
    <source>
        <dbReference type="Google" id="ProtNLM"/>
    </source>
</evidence>
<protein>
    <recommendedName>
        <fullName evidence="5">Transmembrane protein</fullName>
    </recommendedName>
</protein>
<dbReference type="EMBL" id="NEDP02076698">
    <property type="protein sequence ID" value="OWF35902.1"/>
    <property type="molecule type" value="Genomic_DNA"/>
</dbReference>
<dbReference type="AlphaFoldDB" id="A0A210PHE6"/>
<evidence type="ECO:0000313" key="4">
    <source>
        <dbReference type="Proteomes" id="UP000242188"/>
    </source>
</evidence>
<evidence type="ECO:0000256" key="2">
    <source>
        <dbReference type="SAM" id="Phobius"/>
    </source>
</evidence>
<reference evidence="3 4" key="1">
    <citation type="journal article" date="2017" name="Nat. Ecol. Evol.">
        <title>Scallop genome provides insights into evolution of bilaterian karyotype and development.</title>
        <authorList>
            <person name="Wang S."/>
            <person name="Zhang J."/>
            <person name="Jiao W."/>
            <person name="Li J."/>
            <person name="Xun X."/>
            <person name="Sun Y."/>
            <person name="Guo X."/>
            <person name="Huan P."/>
            <person name="Dong B."/>
            <person name="Zhang L."/>
            <person name="Hu X."/>
            <person name="Sun X."/>
            <person name="Wang J."/>
            <person name="Zhao C."/>
            <person name="Wang Y."/>
            <person name="Wang D."/>
            <person name="Huang X."/>
            <person name="Wang R."/>
            <person name="Lv J."/>
            <person name="Li Y."/>
            <person name="Zhang Z."/>
            <person name="Liu B."/>
            <person name="Lu W."/>
            <person name="Hui Y."/>
            <person name="Liang J."/>
            <person name="Zhou Z."/>
            <person name="Hou R."/>
            <person name="Li X."/>
            <person name="Liu Y."/>
            <person name="Li H."/>
            <person name="Ning X."/>
            <person name="Lin Y."/>
            <person name="Zhao L."/>
            <person name="Xing Q."/>
            <person name="Dou J."/>
            <person name="Li Y."/>
            <person name="Mao J."/>
            <person name="Guo H."/>
            <person name="Dou H."/>
            <person name="Li T."/>
            <person name="Mu C."/>
            <person name="Jiang W."/>
            <person name="Fu Q."/>
            <person name="Fu X."/>
            <person name="Miao Y."/>
            <person name="Liu J."/>
            <person name="Yu Q."/>
            <person name="Li R."/>
            <person name="Liao H."/>
            <person name="Li X."/>
            <person name="Kong Y."/>
            <person name="Jiang Z."/>
            <person name="Chourrout D."/>
            <person name="Li R."/>
            <person name="Bao Z."/>
        </authorList>
    </citation>
    <scope>NUCLEOTIDE SEQUENCE [LARGE SCALE GENOMIC DNA]</scope>
    <source>
        <strain evidence="3 4">PY_sf001</strain>
    </source>
</reference>
<feature type="transmembrane region" description="Helical" evidence="2">
    <location>
        <begin position="175"/>
        <end position="204"/>
    </location>
</feature>
<organism evidence="3 4">
    <name type="scientific">Mizuhopecten yessoensis</name>
    <name type="common">Japanese scallop</name>
    <name type="synonym">Patinopecten yessoensis</name>
    <dbReference type="NCBI Taxonomy" id="6573"/>
    <lineage>
        <taxon>Eukaryota</taxon>
        <taxon>Metazoa</taxon>
        <taxon>Spiralia</taxon>
        <taxon>Lophotrochozoa</taxon>
        <taxon>Mollusca</taxon>
        <taxon>Bivalvia</taxon>
        <taxon>Autobranchia</taxon>
        <taxon>Pteriomorphia</taxon>
        <taxon>Pectinida</taxon>
        <taxon>Pectinoidea</taxon>
        <taxon>Pectinidae</taxon>
        <taxon>Mizuhopecten</taxon>
    </lineage>
</organism>
<evidence type="ECO:0000313" key="3">
    <source>
        <dbReference type="EMBL" id="OWF35902.1"/>
    </source>
</evidence>
<dbReference type="Proteomes" id="UP000242188">
    <property type="component" value="Unassembled WGS sequence"/>
</dbReference>
<feature type="transmembrane region" description="Helical" evidence="2">
    <location>
        <begin position="40"/>
        <end position="59"/>
    </location>
</feature>
<feature type="coiled-coil region" evidence="1">
    <location>
        <begin position="101"/>
        <end position="128"/>
    </location>
</feature>
<gene>
    <name evidence="3" type="ORF">KP79_PYT09725</name>
</gene>
<comment type="caution">
    <text evidence="3">The sequence shown here is derived from an EMBL/GenBank/DDBJ whole genome shotgun (WGS) entry which is preliminary data.</text>
</comment>
<dbReference type="OrthoDB" id="6133278at2759"/>
<accession>A0A210PHE6</accession>
<feature type="transmembrane region" description="Helical" evidence="2">
    <location>
        <begin position="210"/>
        <end position="237"/>
    </location>
</feature>
<keyword evidence="2" id="KW-0812">Transmembrane</keyword>
<keyword evidence="2" id="KW-1133">Transmembrane helix</keyword>
<keyword evidence="2" id="KW-0472">Membrane</keyword>
<name>A0A210PHE6_MIZYE</name>
<keyword evidence="4" id="KW-1185">Reference proteome</keyword>
<proteinExistence type="predicted"/>